<dbReference type="RefSeq" id="WP_189203553.1">
    <property type="nucleotide sequence ID" value="NZ_BMQQ01000019.1"/>
</dbReference>
<reference evidence="2" key="1">
    <citation type="journal article" date="2014" name="Int. J. Syst. Evol. Microbiol.">
        <title>Complete genome sequence of Corynebacterium casei LMG S-19264T (=DSM 44701T), isolated from a smear-ripened cheese.</title>
        <authorList>
            <consortium name="US DOE Joint Genome Institute (JGI-PGF)"/>
            <person name="Walter F."/>
            <person name="Albersmeier A."/>
            <person name="Kalinowski J."/>
            <person name="Ruckert C."/>
        </authorList>
    </citation>
    <scope>NUCLEOTIDE SEQUENCE</scope>
    <source>
        <strain evidence="2">JCM 3172</strain>
    </source>
</reference>
<accession>A0A918HBT2</accession>
<dbReference type="EMBL" id="BMQQ01000019">
    <property type="protein sequence ID" value="GGT47535.1"/>
    <property type="molecule type" value="Genomic_DNA"/>
</dbReference>
<sequence>MAQTRTTRQTISMRRALRREVPSIVGLLADAQDFAAMRHYRTFRFDDHTTYLHQIEALLRTLSAQGGHTTVALFDPEEYAEFCADTGLDPDSRASRARYTTELAATGTLVPYTGQPMDTLVPTLIDAAVRRATWEYATTLLAGLGECADCGQDVGRAAFDRASRLLLRILEAAGPGIHHLVCSVPAHDEQLVAVLHTETRATGPAHLDATEGAEFTTVLAAGIALGSPGGLVLRTTTPDTPEAPDRLHGWRLRQGTLHPLNDAEVFNAYCTDADTGEPLSPEPGVEYLAGFPLDPDDDWPPHH</sequence>
<organism evidence="2 3">
    <name type="scientific">Streptomyces purpureus</name>
    <dbReference type="NCBI Taxonomy" id="1951"/>
    <lineage>
        <taxon>Bacteria</taxon>
        <taxon>Bacillati</taxon>
        <taxon>Actinomycetota</taxon>
        <taxon>Actinomycetes</taxon>
        <taxon>Kitasatosporales</taxon>
        <taxon>Streptomycetaceae</taxon>
        <taxon>Streptomyces</taxon>
    </lineage>
</organism>
<dbReference type="Proteomes" id="UP000619486">
    <property type="component" value="Unassembled WGS sequence"/>
</dbReference>
<feature type="compositionally biased region" description="Acidic residues" evidence="1">
    <location>
        <begin position="294"/>
        <end position="303"/>
    </location>
</feature>
<comment type="caution">
    <text evidence="2">The sequence shown here is derived from an EMBL/GenBank/DDBJ whole genome shotgun (WGS) entry which is preliminary data.</text>
</comment>
<keyword evidence="3" id="KW-1185">Reference proteome</keyword>
<reference evidence="2" key="2">
    <citation type="submission" date="2020-09" db="EMBL/GenBank/DDBJ databases">
        <authorList>
            <person name="Sun Q."/>
            <person name="Ohkuma M."/>
        </authorList>
    </citation>
    <scope>NUCLEOTIDE SEQUENCE</scope>
    <source>
        <strain evidence="2">JCM 3172</strain>
    </source>
</reference>
<evidence type="ECO:0000256" key="1">
    <source>
        <dbReference type="SAM" id="MobiDB-lite"/>
    </source>
</evidence>
<feature type="region of interest" description="Disordered" evidence="1">
    <location>
        <begin position="274"/>
        <end position="303"/>
    </location>
</feature>
<evidence type="ECO:0000313" key="2">
    <source>
        <dbReference type="EMBL" id="GGT47535.1"/>
    </source>
</evidence>
<dbReference type="AlphaFoldDB" id="A0A918HBT2"/>
<proteinExistence type="predicted"/>
<protein>
    <submittedName>
        <fullName evidence="2">Uncharacterized protein</fullName>
    </submittedName>
</protein>
<evidence type="ECO:0000313" key="3">
    <source>
        <dbReference type="Proteomes" id="UP000619486"/>
    </source>
</evidence>
<gene>
    <name evidence="2" type="ORF">GCM10014713_47110</name>
</gene>
<name>A0A918HBT2_9ACTN</name>